<evidence type="ECO:0000313" key="1">
    <source>
        <dbReference type="EMBL" id="CAF1510938.1"/>
    </source>
</evidence>
<comment type="caution">
    <text evidence="1">The sequence shown here is derived from an EMBL/GenBank/DDBJ whole genome shotgun (WGS) entry which is preliminary data.</text>
</comment>
<evidence type="ECO:0000313" key="3">
    <source>
        <dbReference type="Proteomes" id="UP000677228"/>
    </source>
</evidence>
<dbReference type="AlphaFoldDB" id="A0A8S2FMP6"/>
<dbReference type="EMBL" id="CAJNOK010035203">
    <property type="protein sequence ID" value="CAF1510938.1"/>
    <property type="molecule type" value="Genomic_DNA"/>
</dbReference>
<organism evidence="1 3">
    <name type="scientific">Didymodactylos carnosus</name>
    <dbReference type="NCBI Taxonomy" id="1234261"/>
    <lineage>
        <taxon>Eukaryota</taxon>
        <taxon>Metazoa</taxon>
        <taxon>Spiralia</taxon>
        <taxon>Gnathifera</taxon>
        <taxon>Rotifera</taxon>
        <taxon>Eurotatoria</taxon>
        <taxon>Bdelloidea</taxon>
        <taxon>Philodinida</taxon>
        <taxon>Philodinidae</taxon>
        <taxon>Didymodactylos</taxon>
    </lineage>
</organism>
<sequence>MDLRCLRERKLLPGYFLKLHHGQLISSHNGNNQSDPFTTTSSTRLQVRLRIRLRRSLQQFLATRLKPGRRRAKEHNHRIHLTLNEYNYLKNIGIKSQFTPQTSFFASLNCIVNLVYGEYKDKVCYVSDFHCKVRKSNSVTVETENGDKSKIDGDYFLYMKILRAERDRCID</sequence>
<reference evidence="1" key="1">
    <citation type="submission" date="2021-02" db="EMBL/GenBank/DDBJ databases">
        <authorList>
            <person name="Nowell W R."/>
        </authorList>
    </citation>
    <scope>NUCLEOTIDE SEQUENCE</scope>
</reference>
<accession>A0A8S2FMP6</accession>
<proteinExistence type="predicted"/>
<dbReference type="Proteomes" id="UP000677228">
    <property type="component" value="Unassembled WGS sequence"/>
</dbReference>
<protein>
    <submittedName>
        <fullName evidence="1">Uncharacterized protein</fullName>
    </submittedName>
</protein>
<dbReference type="EMBL" id="CAJOBA010057281">
    <property type="protein sequence ID" value="CAF4298885.1"/>
    <property type="molecule type" value="Genomic_DNA"/>
</dbReference>
<evidence type="ECO:0000313" key="2">
    <source>
        <dbReference type="EMBL" id="CAF4298885.1"/>
    </source>
</evidence>
<dbReference type="Proteomes" id="UP000682733">
    <property type="component" value="Unassembled WGS sequence"/>
</dbReference>
<gene>
    <name evidence="1" type="ORF">OVA965_LOCUS37368</name>
    <name evidence="2" type="ORF">TMI583_LOCUS38448</name>
</gene>
<name>A0A8S2FMP6_9BILA</name>